<feature type="transmembrane region" description="Helical" evidence="1">
    <location>
        <begin position="60"/>
        <end position="78"/>
    </location>
</feature>
<evidence type="ECO:0000313" key="2">
    <source>
        <dbReference type="EMBL" id="TCO48538.1"/>
    </source>
</evidence>
<keyword evidence="1" id="KW-1133">Transmembrane helix</keyword>
<dbReference type="AlphaFoldDB" id="A0A4R2IWC1"/>
<name>A0A4R2IWC1_9ACTN</name>
<reference evidence="2 3" key="1">
    <citation type="journal article" date="2015" name="Stand. Genomic Sci.">
        <title>Genomic Encyclopedia of Bacterial and Archaeal Type Strains, Phase III: the genomes of soil and plant-associated and newly described type strains.</title>
        <authorList>
            <person name="Whitman W.B."/>
            <person name="Woyke T."/>
            <person name="Klenk H.P."/>
            <person name="Zhou Y."/>
            <person name="Lilburn T.G."/>
            <person name="Beck B.J."/>
            <person name="De Vos P."/>
            <person name="Vandamme P."/>
            <person name="Eisen J.A."/>
            <person name="Garrity G."/>
            <person name="Hugenholtz P."/>
            <person name="Kyrpides N.C."/>
        </authorList>
    </citation>
    <scope>NUCLEOTIDE SEQUENCE [LARGE SCALE GENOMIC DNA]</scope>
    <source>
        <strain evidence="2 3">VKM Ac-2541</strain>
    </source>
</reference>
<dbReference type="Proteomes" id="UP000295573">
    <property type="component" value="Unassembled WGS sequence"/>
</dbReference>
<dbReference type="EMBL" id="SLWR01000004">
    <property type="protein sequence ID" value="TCO48538.1"/>
    <property type="molecule type" value="Genomic_DNA"/>
</dbReference>
<feature type="transmembrane region" description="Helical" evidence="1">
    <location>
        <begin position="28"/>
        <end position="48"/>
    </location>
</feature>
<gene>
    <name evidence="2" type="ORF">EV646_104360</name>
</gene>
<evidence type="ECO:0008006" key="4">
    <source>
        <dbReference type="Google" id="ProtNLM"/>
    </source>
</evidence>
<dbReference type="RefSeq" id="WP_241995937.1">
    <property type="nucleotide sequence ID" value="NZ_SLWR01000004.1"/>
</dbReference>
<keyword evidence="1" id="KW-0472">Membrane</keyword>
<accession>A0A4R2IWC1</accession>
<organism evidence="2 3">
    <name type="scientific">Kribbella antiqua</name>
    <dbReference type="NCBI Taxonomy" id="2512217"/>
    <lineage>
        <taxon>Bacteria</taxon>
        <taxon>Bacillati</taxon>
        <taxon>Actinomycetota</taxon>
        <taxon>Actinomycetes</taxon>
        <taxon>Propionibacteriales</taxon>
        <taxon>Kribbellaceae</taxon>
        <taxon>Kribbella</taxon>
    </lineage>
</organism>
<sequence>MVSFKGVFLEGTEVVFIVLTFGLNADNIPAASLGAIAAVVIVLGIAVALRRPLSMINENLLKYGVGLLLASFGTYWAIEGLGIFRTGRESLDWPGHDLMILVLIAAWFLLSRIFVAALRTPTLVEVKK</sequence>
<protein>
    <recommendedName>
        <fullName evidence="4">GDT1 family protein</fullName>
    </recommendedName>
</protein>
<comment type="caution">
    <text evidence="2">The sequence shown here is derived from an EMBL/GenBank/DDBJ whole genome shotgun (WGS) entry which is preliminary data.</text>
</comment>
<proteinExistence type="predicted"/>
<keyword evidence="1" id="KW-0812">Transmembrane</keyword>
<evidence type="ECO:0000313" key="3">
    <source>
        <dbReference type="Proteomes" id="UP000295573"/>
    </source>
</evidence>
<evidence type="ECO:0000256" key="1">
    <source>
        <dbReference type="SAM" id="Phobius"/>
    </source>
</evidence>
<feature type="transmembrane region" description="Helical" evidence="1">
    <location>
        <begin position="98"/>
        <end position="118"/>
    </location>
</feature>
<keyword evidence="3" id="KW-1185">Reference proteome</keyword>